<organism evidence="2 3">
    <name type="scientific">Aspergillus parasiticus (strain ATCC 56775 / NRRL 5862 / SRRC 143 / SU-1)</name>
    <dbReference type="NCBI Taxonomy" id="1403190"/>
    <lineage>
        <taxon>Eukaryota</taxon>
        <taxon>Fungi</taxon>
        <taxon>Dikarya</taxon>
        <taxon>Ascomycota</taxon>
        <taxon>Pezizomycotina</taxon>
        <taxon>Eurotiomycetes</taxon>
        <taxon>Eurotiomycetidae</taxon>
        <taxon>Eurotiales</taxon>
        <taxon>Aspergillaceae</taxon>
        <taxon>Aspergillus</taxon>
        <taxon>Aspergillus subgen. Circumdati</taxon>
    </lineage>
</organism>
<dbReference type="Proteomes" id="UP000033540">
    <property type="component" value="Unassembled WGS sequence"/>
</dbReference>
<gene>
    <name evidence="2" type="ORF">P875_00042620</name>
</gene>
<dbReference type="InterPro" id="IPR029058">
    <property type="entry name" value="AB_hydrolase_fold"/>
</dbReference>
<evidence type="ECO:0000313" key="3">
    <source>
        <dbReference type="Proteomes" id="UP000033540"/>
    </source>
</evidence>
<dbReference type="OrthoDB" id="19653at2759"/>
<feature type="domain" description="Alpha/beta hydrolase fold-3" evidence="1">
    <location>
        <begin position="47"/>
        <end position="173"/>
    </location>
</feature>
<dbReference type="InterPro" id="IPR013094">
    <property type="entry name" value="AB_hydrolase_3"/>
</dbReference>
<proteinExistence type="predicted"/>
<dbReference type="PANTHER" id="PTHR23024">
    <property type="entry name" value="ARYLACETAMIDE DEACETYLASE"/>
    <property type="match status" value="1"/>
</dbReference>
<dbReference type="AlphaFoldDB" id="A0A0F0I0A0"/>
<dbReference type="GO" id="GO:0016787">
    <property type="term" value="F:hydrolase activity"/>
    <property type="evidence" value="ECO:0007669"/>
    <property type="project" value="UniProtKB-KW"/>
</dbReference>
<dbReference type="InterPro" id="IPR050466">
    <property type="entry name" value="Carboxylest/Gibb_receptor"/>
</dbReference>
<dbReference type="EMBL" id="JZEE01000692">
    <property type="protein sequence ID" value="KJK61150.1"/>
    <property type="molecule type" value="Genomic_DNA"/>
</dbReference>
<dbReference type="STRING" id="1403190.A0A0F0I0A0"/>
<dbReference type="Pfam" id="PF07859">
    <property type="entry name" value="Abhydrolase_3"/>
    <property type="match status" value="1"/>
</dbReference>
<dbReference type="Gene3D" id="3.40.50.1820">
    <property type="entry name" value="alpha/beta hydrolase"/>
    <property type="match status" value="1"/>
</dbReference>
<evidence type="ECO:0000259" key="1">
    <source>
        <dbReference type="Pfam" id="PF07859"/>
    </source>
</evidence>
<sequence length="329" mass="36492">MATSIASHEKLVEFDLVQSHYKKVGDHEIRADFIIPHAECTGKRPLIVRFHGGCLITGDSLSMEWFPQWLLDLAKKHNAVIASANYRLLPEATSLDIFEDVEDFWTWLHSSDVEELLSSCVNPTKLDLDRIITAGESAGGLLSVCLALAHPDEIRAATASYPCLDMASAHYSAPNPVPLTNPPIPESLVDETLAQVKPGAIRSSALLPDRLDLGLAAIHYGRFTQLYERGIESSHHRELRYPLERLDQPDAKIPRGGISIIQGLQDHIVPAEGNQRFAEKGREVMKGKPGADKIILTLREGSHGLDIPTRLEEGWMREHLEAAVKAWLM</sequence>
<dbReference type="PANTHER" id="PTHR23024:SF339">
    <property type="entry name" value="ALPHA_BETA HYDROLASE FOLD-3 DOMAIN-CONTAINING PROTEIN"/>
    <property type="match status" value="1"/>
</dbReference>
<evidence type="ECO:0000313" key="2">
    <source>
        <dbReference type="EMBL" id="KJK61150.1"/>
    </source>
</evidence>
<keyword evidence="2" id="KW-0378">Hydrolase</keyword>
<reference evidence="2 3" key="1">
    <citation type="submission" date="2015-02" db="EMBL/GenBank/DDBJ databases">
        <title>Draft genome sequence of Aspergillus parasiticus SU-1.</title>
        <authorList>
            <person name="Yu J."/>
            <person name="Fedorova N."/>
            <person name="Yin Y."/>
            <person name="Losada L."/>
            <person name="Zafar N."/>
            <person name="Taujale R."/>
            <person name="Ehrlich K.C."/>
            <person name="Bhatnagar D."/>
            <person name="Cleveland T.E."/>
            <person name="Bennett J.W."/>
            <person name="Nierman W.C."/>
        </authorList>
    </citation>
    <scope>NUCLEOTIDE SEQUENCE [LARGE SCALE GENOMIC DNA]</scope>
    <source>
        <strain evidence="3">ATCC 56775 / NRRL 5862 / SRRC 143 / SU-1</strain>
    </source>
</reference>
<name>A0A0F0I0A0_ASPPU</name>
<comment type="caution">
    <text evidence="2">The sequence shown here is derived from an EMBL/GenBank/DDBJ whole genome shotgun (WGS) entry which is preliminary data.</text>
</comment>
<protein>
    <submittedName>
        <fullName evidence="2">Alpha/beta hydrolase fold</fullName>
    </submittedName>
</protein>
<dbReference type="SUPFAM" id="SSF53474">
    <property type="entry name" value="alpha/beta-Hydrolases"/>
    <property type="match status" value="1"/>
</dbReference>
<accession>A0A0F0I0A0</accession>